<feature type="region of interest" description="Disordered" evidence="1">
    <location>
        <begin position="1"/>
        <end position="257"/>
    </location>
</feature>
<gene>
    <name evidence="2" type="ORF">AVDCRST_MAG64-3976</name>
</gene>
<evidence type="ECO:0000313" key="2">
    <source>
        <dbReference type="EMBL" id="CAA9438218.1"/>
    </source>
</evidence>
<feature type="non-terminal residue" evidence="2">
    <location>
        <position position="1"/>
    </location>
</feature>
<feature type="compositionally biased region" description="Basic residues" evidence="1">
    <location>
        <begin position="102"/>
        <end position="115"/>
    </location>
</feature>
<name>A0A6J4Q9F9_9BACT</name>
<feature type="region of interest" description="Disordered" evidence="1">
    <location>
        <begin position="293"/>
        <end position="319"/>
    </location>
</feature>
<feature type="compositionally biased region" description="Basic and acidic residues" evidence="1">
    <location>
        <begin position="139"/>
        <end position="149"/>
    </location>
</feature>
<feature type="compositionally biased region" description="Basic and acidic residues" evidence="1">
    <location>
        <begin position="310"/>
        <end position="319"/>
    </location>
</feature>
<dbReference type="AlphaFoldDB" id="A0A6J4Q9F9"/>
<proteinExistence type="predicted"/>
<feature type="compositionally biased region" description="Pro residues" evidence="1">
    <location>
        <begin position="1"/>
        <end position="10"/>
    </location>
</feature>
<feature type="compositionally biased region" description="Basic and acidic residues" evidence="1">
    <location>
        <begin position="198"/>
        <end position="248"/>
    </location>
</feature>
<feature type="compositionally biased region" description="Basic and acidic residues" evidence="1">
    <location>
        <begin position="15"/>
        <end position="24"/>
    </location>
</feature>
<feature type="compositionally biased region" description="Low complexity" evidence="1">
    <location>
        <begin position="179"/>
        <end position="197"/>
    </location>
</feature>
<sequence length="319" mass="34324">VRRPAPPVRPAPRAARPEGRDAPRGGRPRAAPAVQLLHDRLGAAGHRSVLGRPRPPRVRRADAPLRGAVPDPADRPVRPGGRDGHPVSRQLPVHRDLPRRDRLQRRPVQRRVRRAARADGRRGGAAVRGRRRGAAVRVAGERRRPERGARLPAQAPAHPCDAGEAPPAGAFTPGGHQSAAGRGRAAGPGRAPLPRTTPTERVREAAARRTEDARPAREDPPRHVADGTPPRARDAPGEVGDAPHDQARKAGGGRARVRGRLLLQPRVQACDRLRACPLPRLRDGDPRRAKLVHAAAPSVHSPHPTNRRTMGSDRHSAAV</sequence>
<dbReference type="EMBL" id="CADCUQ010000918">
    <property type="protein sequence ID" value="CAA9438218.1"/>
    <property type="molecule type" value="Genomic_DNA"/>
</dbReference>
<organism evidence="2">
    <name type="scientific">uncultured Phycisphaerae bacterium</name>
    <dbReference type="NCBI Taxonomy" id="904963"/>
    <lineage>
        <taxon>Bacteria</taxon>
        <taxon>Pseudomonadati</taxon>
        <taxon>Planctomycetota</taxon>
        <taxon>Phycisphaerae</taxon>
        <taxon>environmental samples</taxon>
    </lineage>
</organism>
<protein>
    <submittedName>
        <fullName evidence="2">Transcriptional regulator, AraC family</fullName>
    </submittedName>
</protein>
<accession>A0A6J4Q9F9</accession>
<feature type="compositionally biased region" description="Basic and acidic residues" evidence="1">
    <location>
        <begin position="72"/>
        <end position="86"/>
    </location>
</feature>
<evidence type="ECO:0000256" key="1">
    <source>
        <dbReference type="SAM" id="MobiDB-lite"/>
    </source>
</evidence>
<feature type="non-terminal residue" evidence="2">
    <location>
        <position position="319"/>
    </location>
</feature>
<reference evidence="2" key="1">
    <citation type="submission" date="2020-02" db="EMBL/GenBank/DDBJ databases">
        <authorList>
            <person name="Meier V. D."/>
        </authorList>
    </citation>
    <scope>NUCLEOTIDE SEQUENCE</scope>
    <source>
        <strain evidence="2">AVDCRST_MAG64</strain>
    </source>
</reference>